<feature type="transmembrane region" description="Helical" evidence="6">
    <location>
        <begin position="93"/>
        <end position="117"/>
    </location>
</feature>
<keyword evidence="3 6" id="KW-0812">Transmembrane</keyword>
<feature type="transmembrane region" description="Helical" evidence="6">
    <location>
        <begin position="351"/>
        <end position="372"/>
    </location>
</feature>
<evidence type="ECO:0000313" key="7">
    <source>
        <dbReference type="EMBL" id="GFZ75631.1"/>
    </source>
</evidence>
<keyword evidence="2" id="KW-0813">Transport</keyword>
<feature type="transmembrane region" description="Helical" evidence="6">
    <location>
        <begin position="168"/>
        <end position="190"/>
    </location>
</feature>
<evidence type="ECO:0000256" key="4">
    <source>
        <dbReference type="ARBA" id="ARBA00022989"/>
    </source>
</evidence>
<sequence>MAIDRGQFSSRLGFVLAAAGSAVGLGNLVAFPVMASKNGGAVFLLVYLLFVALICFPVLLAEIAIGRHTRRNPVGAFTALSGGSQGWQLAGMLAILTPFMIAVFYTVVTIWILIFLFRTVTGGLDMLATASAFPEMTGSPGIFPWFILLQVVVFGVLLGGVKGGIERLARVLMPTLAVMLIGLIAFVLTLDDAGLGVSYYLIPDFSRFNGGVINAALNQAFFSLSLGMGIMITYGSYFNKNDHIVGSGKMVAIADTSVAFMAGLLILPAIFAFNPETNPDDLSTSSVGLIFTYLPQIFLSMQDGVGYFGASLAAAVFFALVFFAALTSLVSILEIPISYMIDEWNFSRKKAVLVQAVAVTVCALLASLSFGMSPGLTSFIDYGGGTKSLFDLIADTFSEVILPLVGLFACMLCATRWKEGFVDELTDGDATFKGSVLQRYLSFSLRTFVPVVLLFVFINSVAAKYFAVDLVSLITGAL</sequence>
<dbReference type="Pfam" id="PF00209">
    <property type="entry name" value="SNF"/>
    <property type="match status" value="2"/>
</dbReference>
<name>A0A916QI85_9GAMM</name>
<keyword evidence="8" id="KW-1185">Reference proteome</keyword>
<organism evidence="7 8">
    <name type="scientific">Pseudohongiella nitratireducens</name>
    <dbReference type="NCBI Taxonomy" id="1768907"/>
    <lineage>
        <taxon>Bacteria</taxon>
        <taxon>Pseudomonadati</taxon>
        <taxon>Pseudomonadota</taxon>
        <taxon>Gammaproteobacteria</taxon>
        <taxon>Pseudomonadales</taxon>
        <taxon>Pseudohongiellaceae</taxon>
        <taxon>Pseudohongiella</taxon>
    </lineage>
</organism>
<comment type="caution">
    <text evidence="7">The sequence shown here is derived from an EMBL/GenBank/DDBJ whole genome shotgun (WGS) entry which is preliminary data.</text>
</comment>
<keyword evidence="4 6" id="KW-1133">Transmembrane helix</keyword>
<dbReference type="InterPro" id="IPR037272">
    <property type="entry name" value="SNS_sf"/>
</dbReference>
<feature type="transmembrane region" description="Helical" evidence="6">
    <location>
        <begin position="12"/>
        <end position="35"/>
    </location>
</feature>
<dbReference type="OrthoDB" id="9762833at2"/>
<reference evidence="7" key="1">
    <citation type="journal article" date="2014" name="Int. J. Syst. Evol. Microbiol.">
        <title>Complete genome sequence of Corynebacterium casei LMG S-19264T (=DSM 44701T), isolated from a smear-ripened cheese.</title>
        <authorList>
            <consortium name="US DOE Joint Genome Institute (JGI-PGF)"/>
            <person name="Walter F."/>
            <person name="Albersmeier A."/>
            <person name="Kalinowski J."/>
            <person name="Ruckert C."/>
        </authorList>
    </citation>
    <scope>NUCLEOTIDE SEQUENCE</scope>
    <source>
        <strain evidence="7">CGMCC 1.15425</strain>
    </source>
</reference>
<feature type="transmembrane region" description="Helical" evidence="6">
    <location>
        <begin position="41"/>
        <end position="61"/>
    </location>
</feature>
<feature type="transmembrane region" description="Helical" evidence="6">
    <location>
        <begin position="220"/>
        <end position="238"/>
    </location>
</feature>
<dbReference type="RefSeq" id="WP_068810790.1">
    <property type="nucleotide sequence ID" value="NZ_BMIY01000007.1"/>
</dbReference>
<feature type="transmembrane region" description="Helical" evidence="6">
    <location>
        <begin position="448"/>
        <end position="468"/>
    </location>
</feature>
<dbReference type="SUPFAM" id="SSF161070">
    <property type="entry name" value="SNF-like"/>
    <property type="match status" value="1"/>
</dbReference>
<proteinExistence type="predicted"/>
<evidence type="ECO:0000256" key="2">
    <source>
        <dbReference type="ARBA" id="ARBA00022448"/>
    </source>
</evidence>
<evidence type="ECO:0000256" key="6">
    <source>
        <dbReference type="SAM" id="Phobius"/>
    </source>
</evidence>
<dbReference type="CDD" id="cd10336">
    <property type="entry name" value="SLC6sbd_Tyt1-Like"/>
    <property type="match status" value="1"/>
</dbReference>
<protein>
    <submittedName>
        <fullName evidence="7">Sodium-dependent transporter</fullName>
    </submittedName>
</protein>
<accession>A0A916QI85</accession>
<dbReference type="Proteomes" id="UP000627715">
    <property type="component" value="Unassembled WGS sequence"/>
</dbReference>
<feature type="transmembrane region" description="Helical" evidence="6">
    <location>
        <begin position="142"/>
        <end position="161"/>
    </location>
</feature>
<dbReference type="AlphaFoldDB" id="A0A916QI85"/>
<evidence type="ECO:0000313" key="8">
    <source>
        <dbReference type="Proteomes" id="UP000627715"/>
    </source>
</evidence>
<dbReference type="NCBIfam" id="NF037979">
    <property type="entry name" value="Na_transp"/>
    <property type="match status" value="1"/>
</dbReference>
<gene>
    <name evidence="7" type="ORF">GCM10011403_17240</name>
</gene>
<feature type="transmembrane region" description="Helical" evidence="6">
    <location>
        <begin position="250"/>
        <end position="273"/>
    </location>
</feature>
<reference evidence="7" key="2">
    <citation type="submission" date="2020-09" db="EMBL/GenBank/DDBJ databases">
        <authorList>
            <person name="Sun Q."/>
            <person name="Zhou Y."/>
        </authorList>
    </citation>
    <scope>NUCLEOTIDE SEQUENCE</scope>
    <source>
        <strain evidence="7">CGMCC 1.15425</strain>
    </source>
</reference>
<dbReference type="PROSITE" id="PS50267">
    <property type="entry name" value="NA_NEUROTRAN_SYMP_3"/>
    <property type="match status" value="1"/>
</dbReference>
<dbReference type="EMBL" id="BMIY01000007">
    <property type="protein sequence ID" value="GFZ75631.1"/>
    <property type="molecule type" value="Genomic_DNA"/>
</dbReference>
<evidence type="ECO:0000256" key="3">
    <source>
        <dbReference type="ARBA" id="ARBA00022692"/>
    </source>
</evidence>
<evidence type="ECO:0000256" key="5">
    <source>
        <dbReference type="ARBA" id="ARBA00023136"/>
    </source>
</evidence>
<dbReference type="PRINTS" id="PR00176">
    <property type="entry name" value="NANEUSMPORT"/>
</dbReference>
<dbReference type="PANTHER" id="PTHR42948:SF1">
    <property type="entry name" value="TRANSPORTER"/>
    <property type="match status" value="1"/>
</dbReference>
<keyword evidence="5 6" id="KW-0472">Membrane</keyword>
<evidence type="ECO:0000256" key="1">
    <source>
        <dbReference type="ARBA" id="ARBA00004141"/>
    </source>
</evidence>
<feature type="transmembrane region" description="Helical" evidence="6">
    <location>
        <begin position="392"/>
        <end position="414"/>
    </location>
</feature>
<dbReference type="InterPro" id="IPR000175">
    <property type="entry name" value="Na/ntran_symport"/>
</dbReference>
<dbReference type="InterPro" id="IPR047218">
    <property type="entry name" value="YocR/YhdH-like"/>
</dbReference>
<comment type="subcellular location">
    <subcellularLocation>
        <location evidence="1">Membrane</location>
        <topology evidence="1">Multi-pass membrane protein</topology>
    </subcellularLocation>
</comment>
<dbReference type="PANTHER" id="PTHR42948">
    <property type="entry name" value="TRANSPORTER"/>
    <property type="match status" value="1"/>
</dbReference>
<feature type="transmembrane region" description="Helical" evidence="6">
    <location>
        <begin position="305"/>
        <end position="330"/>
    </location>
</feature>
<dbReference type="GO" id="GO:0016020">
    <property type="term" value="C:membrane"/>
    <property type="evidence" value="ECO:0007669"/>
    <property type="project" value="UniProtKB-SubCell"/>
</dbReference>